<evidence type="ECO:0000313" key="1">
    <source>
        <dbReference type="EMBL" id="KHN81613.1"/>
    </source>
</evidence>
<comment type="caution">
    <text evidence="1">The sequence shown here is derived from an EMBL/GenBank/DDBJ whole genome shotgun (WGS) entry which is preliminary data.</text>
</comment>
<organism evidence="1 2">
    <name type="scientific">Toxocara canis</name>
    <name type="common">Canine roundworm</name>
    <dbReference type="NCBI Taxonomy" id="6265"/>
    <lineage>
        <taxon>Eukaryota</taxon>
        <taxon>Metazoa</taxon>
        <taxon>Ecdysozoa</taxon>
        <taxon>Nematoda</taxon>
        <taxon>Chromadorea</taxon>
        <taxon>Rhabditida</taxon>
        <taxon>Spirurina</taxon>
        <taxon>Ascaridomorpha</taxon>
        <taxon>Ascaridoidea</taxon>
        <taxon>Toxocaridae</taxon>
        <taxon>Toxocara</taxon>
    </lineage>
</organism>
<sequence>MDTHLFVITAVYMHLIQVGLRNVQSAIADFRSVQELNAYFEKFFARNQSISAKQWFSALPTPIERLQMKKLIKEVFSAKDYETHCSPSLLDNYDALRGSITVTLFKRDFCVIHELVPSNNGSLFKRFWGYVVISNRPERPVHHSAAHFESDGDVCNEAAAVFERTAGKSLVVAGANRFAVVGQETNSCQPTTALADAAHNNETMFHIMNEAIYEAASSEPRINNTFIQWHGMAETSCSITQAYVSAGVNNASRVYDNGDLAANRIVRHFNELYGGASTPASSSQCNLLATSNIYGRIINGVPAEKVCYENANRTNIRGAFVHIEQKQAVRDNWDLWTKVINASFPAPSHGTSHAPPAILAVIVFAMTTSPYCMRF</sequence>
<dbReference type="EMBL" id="JPKZ01001480">
    <property type="protein sequence ID" value="KHN81613.1"/>
    <property type="molecule type" value="Genomic_DNA"/>
</dbReference>
<dbReference type="STRING" id="6265.A0A0B2VJ77"/>
<reference evidence="1 2" key="1">
    <citation type="submission" date="2014-11" db="EMBL/GenBank/DDBJ databases">
        <title>Genetic blueprint of the zoonotic pathogen Toxocara canis.</title>
        <authorList>
            <person name="Zhu X.-Q."/>
            <person name="Korhonen P.K."/>
            <person name="Cai H."/>
            <person name="Young N.D."/>
            <person name="Nejsum P."/>
            <person name="von Samson-Himmelstjerna G."/>
            <person name="Boag P.R."/>
            <person name="Tan P."/>
            <person name="Li Q."/>
            <person name="Min J."/>
            <person name="Yang Y."/>
            <person name="Wang X."/>
            <person name="Fang X."/>
            <person name="Hall R.S."/>
            <person name="Hofmann A."/>
            <person name="Sternberg P.W."/>
            <person name="Jex A.R."/>
            <person name="Gasser R.B."/>
        </authorList>
    </citation>
    <scope>NUCLEOTIDE SEQUENCE [LARGE SCALE GENOMIC DNA]</scope>
    <source>
        <strain evidence="1">PN_DK_2014</strain>
    </source>
</reference>
<protein>
    <submittedName>
        <fullName evidence="1">Uncharacterized protein</fullName>
    </submittedName>
</protein>
<proteinExistence type="predicted"/>
<evidence type="ECO:0000313" key="2">
    <source>
        <dbReference type="Proteomes" id="UP000031036"/>
    </source>
</evidence>
<name>A0A0B2VJ77_TOXCA</name>
<dbReference type="OMA" id="GEFIHVE"/>
<dbReference type="Proteomes" id="UP000031036">
    <property type="component" value="Unassembled WGS sequence"/>
</dbReference>
<gene>
    <name evidence="1" type="ORF">Tcan_17179</name>
</gene>
<dbReference type="OrthoDB" id="5803672at2759"/>
<dbReference type="AlphaFoldDB" id="A0A0B2VJ77"/>
<keyword evidence="2" id="KW-1185">Reference proteome</keyword>
<accession>A0A0B2VJ77</accession>